<reference evidence="1 2" key="1">
    <citation type="submission" date="2018-04" db="EMBL/GenBank/DDBJ databases">
        <authorList>
            <person name="Vogel A."/>
        </authorList>
    </citation>
    <scope>NUCLEOTIDE SEQUENCE [LARGE SCALE GENOMIC DNA]</scope>
</reference>
<accession>A0A484KMC6</accession>
<gene>
    <name evidence="1" type="ORF">CCAM_LOCUS6083</name>
</gene>
<keyword evidence="2" id="KW-1185">Reference proteome</keyword>
<sequence>MIVSFFSVPHATNRNRATIGKKKEKKNEKIYGVCVAPEEREPNTAAAAPAVLLSRSPETDCRLRVCRLNSIVISLIRLIIEVTRMMNKELSWKAERMR</sequence>
<dbReference type="AlphaFoldDB" id="A0A484KMC6"/>
<protein>
    <submittedName>
        <fullName evidence="1">Uncharacterized protein</fullName>
    </submittedName>
</protein>
<evidence type="ECO:0000313" key="2">
    <source>
        <dbReference type="Proteomes" id="UP000595140"/>
    </source>
</evidence>
<dbReference type="Proteomes" id="UP000595140">
    <property type="component" value="Unassembled WGS sequence"/>
</dbReference>
<evidence type="ECO:0000313" key="1">
    <source>
        <dbReference type="EMBL" id="VFQ64307.1"/>
    </source>
</evidence>
<name>A0A484KMC6_9ASTE</name>
<proteinExistence type="predicted"/>
<dbReference type="EMBL" id="OOIL02000403">
    <property type="protein sequence ID" value="VFQ64307.1"/>
    <property type="molecule type" value="Genomic_DNA"/>
</dbReference>
<organism evidence="1 2">
    <name type="scientific">Cuscuta campestris</name>
    <dbReference type="NCBI Taxonomy" id="132261"/>
    <lineage>
        <taxon>Eukaryota</taxon>
        <taxon>Viridiplantae</taxon>
        <taxon>Streptophyta</taxon>
        <taxon>Embryophyta</taxon>
        <taxon>Tracheophyta</taxon>
        <taxon>Spermatophyta</taxon>
        <taxon>Magnoliopsida</taxon>
        <taxon>eudicotyledons</taxon>
        <taxon>Gunneridae</taxon>
        <taxon>Pentapetalae</taxon>
        <taxon>asterids</taxon>
        <taxon>lamiids</taxon>
        <taxon>Solanales</taxon>
        <taxon>Convolvulaceae</taxon>
        <taxon>Cuscuteae</taxon>
        <taxon>Cuscuta</taxon>
        <taxon>Cuscuta subgen. Grammica</taxon>
        <taxon>Cuscuta sect. Cleistogrammica</taxon>
    </lineage>
</organism>